<comment type="caution">
    <text evidence="1">The sequence shown here is derived from an EMBL/GenBank/DDBJ whole genome shotgun (WGS) entry which is preliminary data.</text>
</comment>
<proteinExistence type="predicted"/>
<evidence type="ECO:0000313" key="2">
    <source>
        <dbReference type="Proteomes" id="UP000855421"/>
    </source>
</evidence>
<gene>
    <name evidence="1" type="ORF">I9063_001311</name>
</gene>
<evidence type="ECO:0000313" key="1">
    <source>
        <dbReference type="EMBL" id="HAT4297961.1"/>
    </source>
</evidence>
<protein>
    <submittedName>
        <fullName evidence="1">Uncharacterized protein</fullName>
    </submittedName>
</protein>
<sequence length="217" mass="25478">MYRVGIIDDEESVINDYMLKFRNYNRVNKLKEDEKFELIEIVLDKNHSRIIDDAIDKRVECLLIDNKIISKEGSNFTGAQLLKEFNKKVNDLPCIILTSWIDDARNSELVVSPLIFDKEIMMKEIVSEEFKNFMGKLEQAIKVFRKRISLNLSEYKSLKKRYDNDDLNAEEYQTMMNDYRILASYGYTESIPPELLDVKINNKLDSIINGIESLLEE</sequence>
<dbReference type="RefSeq" id="WP_303523199.1">
    <property type="nucleotide sequence ID" value="NZ_JAUONM010000001.1"/>
</dbReference>
<reference evidence="1" key="2">
    <citation type="submission" date="2020-07" db="EMBL/GenBank/DDBJ databases">
        <authorList>
            <consortium name="NCBI Pathogen Detection Project"/>
        </authorList>
    </citation>
    <scope>NUCLEOTIDE SEQUENCE</scope>
    <source>
        <strain evidence="1">C25</strain>
    </source>
</reference>
<reference evidence="1" key="1">
    <citation type="journal article" date="2018" name="Genome Biol.">
        <title>SKESA: strategic k-mer extension for scrupulous assemblies.</title>
        <authorList>
            <person name="Souvorov A."/>
            <person name="Agarwala R."/>
            <person name="Lipman D.J."/>
        </authorList>
    </citation>
    <scope>NUCLEOTIDE SEQUENCE</scope>
    <source>
        <strain evidence="1">C25</strain>
    </source>
</reference>
<name>A0AAN5N9K3_CLOPF</name>
<organism evidence="1 2">
    <name type="scientific">Clostridium perfringens</name>
    <dbReference type="NCBI Taxonomy" id="1502"/>
    <lineage>
        <taxon>Bacteria</taxon>
        <taxon>Bacillati</taxon>
        <taxon>Bacillota</taxon>
        <taxon>Clostridia</taxon>
        <taxon>Eubacteriales</taxon>
        <taxon>Clostridiaceae</taxon>
        <taxon>Clostridium</taxon>
    </lineage>
</organism>
<dbReference type="AlphaFoldDB" id="A0AAN5N9K3"/>
<dbReference type="Proteomes" id="UP000855421">
    <property type="component" value="Unassembled WGS sequence"/>
</dbReference>
<accession>A0AAN5N9K3</accession>
<dbReference type="EMBL" id="DACTBT010000005">
    <property type="protein sequence ID" value="HAT4297961.1"/>
    <property type="molecule type" value="Genomic_DNA"/>
</dbReference>